<evidence type="ECO:0000313" key="2">
    <source>
        <dbReference type="Proteomes" id="UP001151760"/>
    </source>
</evidence>
<keyword evidence="2" id="KW-1185">Reference proteome</keyword>
<accession>A0ABQ5BIW6</accession>
<sequence>MTSQFEAWNEEVLCKNVSLIDAGASVEEQTILIMEAQDHMKKRPLFKMAQLGPSVEENTILFMEAQDRASAGFRPMTSQFEAWNEEVLCKNVSLIDAGPSVEENTILFMEAQDRASVEEQNILIMEAQDHMKKRPLFKMAQLGLRDSISGQ</sequence>
<dbReference type="Proteomes" id="UP001151760">
    <property type="component" value="Unassembled WGS sequence"/>
</dbReference>
<evidence type="ECO:0000313" key="1">
    <source>
        <dbReference type="EMBL" id="GJT12819.1"/>
    </source>
</evidence>
<reference evidence="1" key="2">
    <citation type="submission" date="2022-01" db="EMBL/GenBank/DDBJ databases">
        <authorList>
            <person name="Yamashiro T."/>
            <person name="Shiraishi A."/>
            <person name="Satake H."/>
            <person name="Nakayama K."/>
        </authorList>
    </citation>
    <scope>NUCLEOTIDE SEQUENCE</scope>
</reference>
<gene>
    <name evidence="1" type="ORF">Tco_0859861</name>
</gene>
<protein>
    <submittedName>
        <fullName evidence="1">Uncharacterized protein</fullName>
    </submittedName>
</protein>
<proteinExistence type="predicted"/>
<name>A0ABQ5BIW6_9ASTR</name>
<reference evidence="1" key="1">
    <citation type="journal article" date="2022" name="Int. J. Mol. Sci.">
        <title>Draft Genome of Tanacetum Coccineum: Genomic Comparison of Closely Related Tanacetum-Family Plants.</title>
        <authorList>
            <person name="Yamashiro T."/>
            <person name="Shiraishi A."/>
            <person name="Nakayama K."/>
            <person name="Satake H."/>
        </authorList>
    </citation>
    <scope>NUCLEOTIDE SEQUENCE</scope>
</reference>
<organism evidence="1 2">
    <name type="scientific">Tanacetum coccineum</name>
    <dbReference type="NCBI Taxonomy" id="301880"/>
    <lineage>
        <taxon>Eukaryota</taxon>
        <taxon>Viridiplantae</taxon>
        <taxon>Streptophyta</taxon>
        <taxon>Embryophyta</taxon>
        <taxon>Tracheophyta</taxon>
        <taxon>Spermatophyta</taxon>
        <taxon>Magnoliopsida</taxon>
        <taxon>eudicotyledons</taxon>
        <taxon>Gunneridae</taxon>
        <taxon>Pentapetalae</taxon>
        <taxon>asterids</taxon>
        <taxon>campanulids</taxon>
        <taxon>Asterales</taxon>
        <taxon>Asteraceae</taxon>
        <taxon>Asteroideae</taxon>
        <taxon>Anthemideae</taxon>
        <taxon>Anthemidinae</taxon>
        <taxon>Tanacetum</taxon>
    </lineage>
</organism>
<dbReference type="EMBL" id="BQNB010013179">
    <property type="protein sequence ID" value="GJT12819.1"/>
    <property type="molecule type" value="Genomic_DNA"/>
</dbReference>
<comment type="caution">
    <text evidence="1">The sequence shown here is derived from an EMBL/GenBank/DDBJ whole genome shotgun (WGS) entry which is preliminary data.</text>
</comment>